<evidence type="ECO:0000313" key="1">
    <source>
        <dbReference type="EMBL" id="GMF46653.1"/>
    </source>
</evidence>
<comment type="caution">
    <text evidence="1">The sequence shown here is derived from an EMBL/GenBank/DDBJ whole genome shotgun (WGS) entry which is preliminary data.</text>
</comment>
<evidence type="ECO:0000313" key="2">
    <source>
        <dbReference type="Proteomes" id="UP001165121"/>
    </source>
</evidence>
<dbReference type="Proteomes" id="UP001165121">
    <property type="component" value="Unassembled WGS sequence"/>
</dbReference>
<gene>
    <name evidence="1" type="ORF">Pfra01_001726100</name>
</gene>
<proteinExistence type="predicted"/>
<keyword evidence="2" id="KW-1185">Reference proteome</keyword>
<name>A0A9W6XVD4_9STRA</name>
<protein>
    <submittedName>
        <fullName evidence="1">Unnamed protein product</fullName>
    </submittedName>
</protein>
<dbReference type="OrthoDB" id="126986at2759"/>
<sequence length="167" mass="19113">MEIWDAFEGTRPASIRYGVSRDDVTGFLKPLQRQSVPLNYDLLLTNVITQSNGDVQTISEFIRSLVPGVYLVSAGEDDVGHCFVVVSNGPGRRLYALDDYDVSRDPPMVVLPLSLQQWIKHVKWICRVELQLDYVCCGKRKAKTKKKLEKRLRRNNTSLKGLLQEYR</sequence>
<dbReference type="AlphaFoldDB" id="A0A9W6XVD4"/>
<organism evidence="1 2">
    <name type="scientific">Phytophthora fragariaefolia</name>
    <dbReference type="NCBI Taxonomy" id="1490495"/>
    <lineage>
        <taxon>Eukaryota</taxon>
        <taxon>Sar</taxon>
        <taxon>Stramenopiles</taxon>
        <taxon>Oomycota</taxon>
        <taxon>Peronosporomycetes</taxon>
        <taxon>Peronosporales</taxon>
        <taxon>Peronosporaceae</taxon>
        <taxon>Phytophthora</taxon>
    </lineage>
</organism>
<dbReference type="EMBL" id="BSXT01002002">
    <property type="protein sequence ID" value="GMF46653.1"/>
    <property type="molecule type" value="Genomic_DNA"/>
</dbReference>
<accession>A0A9W6XVD4</accession>
<reference evidence="1" key="1">
    <citation type="submission" date="2023-04" db="EMBL/GenBank/DDBJ databases">
        <title>Phytophthora fragariaefolia NBRC 109709.</title>
        <authorList>
            <person name="Ichikawa N."/>
            <person name="Sato H."/>
            <person name="Tonouchi N."/>
        </authorList>
    </citation>
    <scope>NUCLEOTIDE SEQUENCE</scope>
    <source>
        <strain evidence="1">NBRC 109709</strain>
    </source>
</reference>